<reference evidence="9 10" key="1">
    <citation type="submission" date="2018-06" db="EMBL/GenBank/DDBJ databases">
        <title>Spongiibacterium sp. HME9304 Genome sequencing and assembly.</title>
        <authorList>
            <person name="Kang H."/>
            <person name="Kim H."/>
            <person name="Joh K."/>
        </authorList>
    </citation>
    <scope>NUCLEOTIDE SEQUENCE [LARGE SCALE GENOMIC DNA]</scope>
    <source>
        <strain evidence="9 10">HME9304</strain>
    </source>
</reference>
<keyword evidence="6 8" id="KW-1133">Transmembrane helix</keyword>
<feature type="transmembrane region" description="Helical" evidence="8">
    <location>
        <begin position="154"/>
        <end position="176"/>
    </location>
</feature>
<keyword evidence="10" id="KW-1185">Reference proteome</keyword>
<organism evidence="9 10">
    <name type="scientific">Flagellimonas maritima</name>
    <dbReference type="NCBI Taxonomy" id="1383885"/>
    <lineage>
        <taxon>Bacteria</taxon>
        <taxon>Pseudomonadati</taxon>
        <taxon>Bacteroidota</taxon>
        <taxon>Flavobacteriia</taxon>
        <taxon>Flavobacteriales</taxon>
        <taxon>Flavobacteriaceae</taxon>
        <taxon>Flagellimonas</taxon>
    </lineage>
</organism>
<keyword evidence="3" id="KW-0813">Transport</keyword>
<dbReference type="PANTHER" id="PTHR21716">
    <property type="entry name" value="TRANSMEMBRANE PROTEIN"/>
    <property type="match status" value="1"/>
</dbReference>
<sequence length="366" mass="40168">MTSKTIANGILRAVAIIAGIILLGYFLFKIQSVIAYLAIAAVIALLGRPIVLFLRAKLKLPNTLAVIITMVLILALFLGILALFIPLVSEQSKNLSLLDIDALKINLNTLYLQILEYFGATTANVNELIEESELEKNMLEGLDLNFIPDFLNSFVNFLSNFSVGLFSVLFISFFFLKDSNLFQNGILTFVPDNKENNLVKSIDKINGLLSRYFAGILLQLFILFVIYTITLLIAGVENAIVIAFLCSLFNIIPYIGPIIGGVVMITLTMTSFLGADFSTVILPKAIYVLIGLVIGQIIDNFFSQPFIFSTSVKSHPLEIFLIIIIAGLVFGIVGMVVAVPGYTAIKVILKEFLAENQVVKKLTKGL</sequence>
<evidence type="ECO:0000256" key="3">
    <source>
        <dbReference type="ARBA" id="ARBA00022448"/>
    </source>
</evidence>
<evidence type="ECO:0000256" key="7">
    <source>
        <dbReference type="ARBA" id="ARBA00023136"/>
    </source>
</evidence>
<dbReference type="Pfam" id="PF01594">
    <property type="entry name" value="AI-2E_transport"/>
    <property type="match status" value="1"/>
</dbReference>
<evidence type="ECO:0000256" key="2">
    <source>
        <dbReference type="ARBA" id="ARBA00009773"/>
    </source>
</evidence>
<dbReference type="EMBL" id="CP030104">
    <property type="protein sequence ID" value="AWX45761.1"/>
    <property type="molecule type" value="Genomic_DNA"/>
</dbReference>
<evidence type="ECO:0000256" key="6">
    <source>
        <dbReference type="ARBA" id="ARBA00022989"/>
    </source>
</evidence>
<feature type="transmembrane region" description="Helical" evidence="8">
    <location>
        <begin position="285"/>
        <end position="307"/>
    </location>
</feature>
<feature type="transmembrane region" description="Helical" evidence="8">
    <location>
        <begin position="9"/>
        <end position="28"/>
    </location>
</feature>
<keyword evidence="7 8" id="KW-0472">Membrane</keyword>
<gene>
    <name evidence="9" type="ORF">HME9304_02791</name>
</gene>
<dbReference type="RefSeq" id="WP_112379116.1">
    <property type="nucleotide sequence ID" value="NZ_CP030104.1"/>
</dbReference>
<feature type="transmembrane region" description="Helical" evidence="8">
    <location>
        <begin position="212"/>
        <end position="234"/>
    </location>
</feature>
<evidence type="ECO:0000313" key="9">
    <source>
        <dbReference type="EMBL" id="AWX45761.1"/>
    </source>
</evidence>
<dbReference type="Proteomes" id="UP000248536">
    <property type="component" value="Chromosome"/>
</dbReference>
<feature type="transmembrane region" description="Helical" evidence="8">
    <location>
        <begin position="240"/>
        <end position="273"/>
    </location>
</feature>
<evidence type="ECO:0000256" key="1">
    <source>
        <dbReference type="ARBA" id="ARBA00004651"/>
    </source>
</evidence>
<dbReference type="InterPro" id="IPR002549">
    <property type="entry name" value="AI-2E-like"/>
</dbReference>
<name>A0A2Z4LV43_9FLAO</name>
<keyword evidence="5 8" id="KW-0812">Transmembrane</keyword>
<feature type="transmembrane region" description="Helical" evidence="8">
    <location>
        <begin position="319"/>
        <end position="342"/>
    </location>
</feature>
<dbReference type="AlphaFoldDB" id="A0A2Z4LV43"/>
<proteinExistence type="inferred from homology"/>
<evidence type="ECO:0000256" key="5">
    <source>
        <dbReference type="ARBA" id="ARBA00022692"/>
    </source>
</evidence>
<dbReference type="PANTHER" id="PTHR21716:SF53">
    <property type="entry name" value="PERMEASE PERM-RELATED"/>
    <property type="match status" value="1"/>
</dbReference>
<evidence type="ECO:0000313" key="10">
    <source>
        <dbReference type="Proteomes" id="UP000248536"/>
    </source>
</evidence>
<feature type="transmembrane region" description="Helical" evidence="8">
    <location>
        <begin position="66"/>
        <end position="88"/>
    </location>
</feature>
<evidence type="ECO:0000256" key="8">
    <source>
        <dbReference type="SAM" id="Phobius"/>
    </source>
</evidence>
<comment type="similarity">
    <text evidence="2">Belongs to the autoinducer-2 exporter (AI-2E) (TC 2.A.86) family.</text>
</comment>
<feature type="transmembrane region" description="Helical" evidence="8">
    <location>
        <begin position="34"/>
        <end position="54"/>
    </location>
</feature>
<evidence type="ECO:0000256" key="4">
    <source>
        <dbReference type="ARBA" id="ARBA00022475"/>
    </source>
</evidence>
<keyword evidence="4" id="KW-1003">Cell membrane</keyword>
<comment type="subcellular location">
    <subcellularLocation>
        <location evidence="1">Cell membrane</location>
        <topology evidence="1">Multi-pass membrane protein</topology>
    </subcellularLocation>
</comment>
<dbReference type="GO" id="GO:0005886">
    <property type="term" value="C:plasma membrane"/>
    <property type="evidence" value="ECO:0007669"/>
    <property type="project" value="UniProtKB-SubCell"/>
</dbReference>
<protein>
    <submittedName>
        <fullName evidence="9">UPF0118 membrane protein</fullName>
    </submittedName>
</protein>
<accession>A0A2Z4LV43</accession>
<dbReference type="KEGG" id="spon:HME9304_02791"/>
<dbReference type="OrthoDB" id="9793390at2"/>